<dbReference type="EMBL" id="BMMW01000004">
    <property type="protein sequence ID" value="GGK62607.1"/>
    <property type="molecule type" value="Genomic_DNA"/>
</dbReference>
<protein>
    <submittedName>
        <fullName evidence="2">Uncharacterized protein</fullName>
    </submittedName>
</protein>
<accession>A0A917QQ42</accession>
<organism evidence="2 3">
    <name type="scientific">Nocardia camponoti</name>
    <dbReference type="NCBI Taxonomy" id="1616106"/>
    <lineage>
        <taxon>Bacteria</taxon>
        <taxon>Bacillati</taxon>
        <taxon>Actinomycetota</taxon>
        <taxon>Actinomycetes</taxon>
        <taxon>Mycobacteriales</taxon>
        <taxon>Nocardiaceae</taxon>
        <taxon>Nocardia</taxon>
    </lineage>
</organism>
<comment type="caution">
    <text evidence="2">The sequence shown here is derived from an EMBL/GenBank/DDBJ whole genome shotgun (WGS) entry which is preliminary data.</text>
</comment>
<proteinExistence type="predicted"/>
<dbReference type="AlphaFoldDB" id="A0A917QQ42"/>
<evidence type="ECO:0000313" key="3">
    <source>
        <dbReference type="Proteomes" id="UP000612956"/>
    </source>
</evidence>
<sequence>MTLTSRRQHSRQINSRMKRAAQQHRHHNRVPDPTRREGVDDLVNRRRVQIKKREVHGNIRPLTSNKRTNRRRISRRPRIPTPMRNQN</sequence>
<reference evidence="2" key="1">
    <citation type="journal article" date="2014" name="Int. J. Syst. Evol. Microbiol.">
        <title>Complete genome sequence of Corynebacterium casei LMG S-19264T (=DSM 44701T), isolated from a smear-ripened cheese.</title>
        <authorList>
            <consortium name="US DOE Joint Genome Institute (JGI-PGF)"/>
            <person name="Walter F."/>
            <person name="Albersmeier A."/>
            <person name="Kalinowski J."/>
            <person name="Ruckert C."/>
        </authorList>
    </citation>
    <scope>NUCLEOTIDE SEQUENCE</scope>
    <source>
        <strain evidence="2">CGMCC 4.7278</strain>
    </source>
</reference>
<dbReference type="Proteomes" id="UP000612956">
    <property type="component" value="Unassembled WGS sequence"/>
</dbReference>
<gene>
    <name evidence="2" type="ORF">GCM10011591_38530</name>
</gene>
<reference evidence="2" key="2">
    <citation type="submission" date="2020-09" db="EMBL/GenBank/DDBJ databases">
        <authorList>
            <person name="Sun Q."/>
            <person name="Zhou Y."/>
        </authorList>
    </citation>
    <scope>NUCLEOTIDE SEQUENCE</scope>
    <source>
        <strain evidence="2">CGMCC 4.7278</strain>
    </source>
</reference>
<feature type="region of interest" description="Disordered" evidence="1">
    <location>
        <begin position="1"/>
        <end position="87"/>
    </location>
</feature>
<feature type="compositionally biased region" description="Basic residues" evidence="1">
    <location>
        <begin position="67"/>
        <end position="78"/>
    </location>
</feature>
<evidence type="ECO:0000256" key="1">
    <source>
        <dbReference type="SAM" id="MobiDB-lite"/>
    </source>
</evidence>
<keyword evidence="3" id="KW-1185">Reference proteome</keyword>
<feature type="compositionally biased region" description="Basic residues" evidence="1">
    <location>
        <begin position="1"/>
        <end position="28"/>
    </location>
</feature>
<name>A0A917QQ42_9NOCA</name>
<feature type="compositionally biased region" description="Basic and acidic residues" evidence="1">
    <location>
        <begin position="29"/>
        <end position="44"/>
    </location>
</feature>
<evidence type="ECO:0000313" key="2">
    <source>
        <dbReference type="EMBL" id="GGK62607.1"/>
    </source>
</evidence>